<comment type="caution">
    <text evidence="11">The sequence shown here is derived from an EMBL/GenBank/DDBJ whole genome shotgun (WGS) entry which is preliminary data.</text>
</comment>
<dbReference type="InterPro" id="IPR038709">
    <property type="entry name" value="RpoN_core-bd_sf"/>
</dbReference>
<dbReference type="Pfam" id="PF04963">
    <property type="entry name" value="Sigma54_CBD"/>
    <property type="match status" value="1"/>
</dbReference>
<dbReference type="Gene3D" id="1.10.10.1330">
    <property type="entry name" value="RNA polymerase sigma-54 factor, core-binding domain"/>
    <property type="match status" value="1"/>
</dbReference>
<evidence type="ECO:0000256" key="5">
    <source>
        <dbReference type="ARBA" id="ARBA00023015"/>
    </source>
</evidence>
<sequence>MQRQEQRQIRGLSLSQQMRLSLEVLRMDGARLRRRLRHEAAANPFLALSAAAEPAAVVSVRQALLDQVGLMRLRPDEARIARALVHCLDERGWIADPLPEVAGWLCCSAEAIEALLPRLQGLDPPGVFARSLAEHLRLGLEARGRFDPMIARLLDRLDLAAAADLAAIAAHCGCDLEDAAGMLEDLRRLAPCPLSDDPAPAPPELELTPAGALRWIAPTGLALRDGAGDGAGDGADRGAAQALVAAVEGRAGTLWRIGLVLAEVQGPWLLGRGRLRPLTMTALAERLGLDKSTVSRAVAGVAIRAPRGTVPLRDLLPAPVSPRLPGVDRESVLRLLAALIENWPRAEPLSDARLAAALARRGMPLARRTVGKYRAILGKPRP</sequence>
<gene>
    <name evidence="11" type="ORF">ATH84_102214</name>
</gene>
<evidence type="ECO:0000256" key="6">
    <source>
        <dbReference type="ARBA" id="ARBA00023082"/>
    </source>
</evidence>
<keyword evidence="4" id="KW-0548">Nucleotidyltransferase</keyword>
<dbReference type="InterPro" id="IPR000394">
    <property type="entry name" value="RNA_pol_sigma_54"/>
</dbReference>
<dbReference type="GO" id="GO:0003677">
    <property type="term" value="F:DNA binding"/>
    <property type="evidence" value="ECO:0007669"/>
    <property type="project" value="UniProtKB-KW"/>
</dbReference>
<keyword evidence="6" id="KW-0731">Sigma factor</keyword>
<evidence type="ECO:0000256" key="2">
    <source>
        <dbReference type="ARBA" id="ARBA00022478"/>
    </source>
</evidence>
<dbReference type="PIRSF" id="PIRSF000774">
    <property type="entry name" value="RpoN"/>
    <property type="match status" value="1"/>
</dbReference>
<dbReference type="Proteomes" id="UP000256794">
    <property type="component" value="Unassembled WGS sequence"/>
</dbReference>
<dbReference type="PANTHER" id="PTHR32248:SF4">
    <property type="entry name" value="RNA POLYMERASE SIGMA-54 FACTOR"/>
    <property type="match status" value="1"/>
</dbReference>
<dbReference type="GO" id="GO:0016987">
    <property type="term" value="F:sigma factor activity"/>
    <property type="evidence" value="ECO:0007669"/>
    <property type="project" value="UniProtKB-KW"/>
</dbReference>
<keyword evidence="7" id="KW-0238">DNA-binding</keyword>
<dbReference type="PANTHER" id="PTHR32248">
    <property type="entry name" value="RNA POLYMERASE SIGMA-54 FACTOR"/>
    <property type="match status" value="1"/>
</dbReference>
<evidence type="ECO:0000313" key="12">
    <source>
        <dbReference type="Proteomes" id="UP000256794"/>
    </source>
</evidence>
<comment type="similarity">
    <text evidence="1">Belongs to the sigma-54 factor family.</text>
</comment>
<reference evidence="11 12" key="1">
    <citation type="submission" date="2018-08" db="EMBL/GenBank/DDBJ databases">
        <title>Genomic Encyclopedia of Archaeal and Bacterial Type Strains, Phase II (KMG-II): from individual species to whole genera.</title>
        <authorList>
            <person name="Goeker M."/>
        </authorList>
    </citation>
    <scope>NUCLEOTIDE SEQUENCE [LARGE SCALE GENOMIC DNA]</scope>
    <source>
        <strain evidence="11 12">DSM 582</strain>
    </source>
</reference>
<name>A0AAQ0HG60_PARVE</name>
<dbReference type="InterPro" id="IPR007046">
    <property type="entry name" value="RNA_pol_sigma_54_core-bd"/>
</dbReference>
<accession>A0AAQ0HG60</accession>
<feature type="domain" description="RNA polymerase sigma factor 54 DNA-binding" evidence="9">
    <location>
        <begin position="239"/>
        <end position="378"/>
    </location>
</feature>
<evidence type="ECO:0000256" key="7">
    <source>
        <dbReference type="ARBA" id="ARBA00023125"/>
    </source>
</evidence>
<dbReference type="Gene3D" id="1.10.10.60">
    <property type="entry name" value="Homeodomain-like"/>
    <property type="match status" value="1"/>
</dbReference>
<keyword evidence="8" id="KW-0804">Transcription</keyword>
<keyword evidence="12" id="KW-1185">Reference proteome</keyword>
<dbReference type="PRINTS" id="PR00045">
    <property type="entry name" value="SIGMA54FCT"/>
</dbReference>
<dbReference type="AlphaFoldDB" id="A0AAQ0HG60"/>
<dbReference type="GO" id="GO:0000428">
    <property type="term" value="C:DNA-directed RNA polymerase complex"/>
    <property type="evidence" value="ECO:0007669"/>
    <property type="project" value="UniProtKB-KW"/>
</dbReference>
<evidence type="ECO:0000256" key="8">
    <source>
        <dbReference type="ARBA" id="ARBA00023163"/>
    </source>
</evidence>
<organism evidence="11 12">
    <name type="scientific">Paracoccus versutus</name>
    <name type="common">Thiobacillus versutus</name>
    <dbReference type="NCBI Taxonomy" id="34007"/>
    <lineage>
        <taxon>Bacteria</taxon>
        <taxon>Pseudomonadati</taxon>
        <taxon>Pseudomonadota</taxon>
        <taxon>Alphaproteobacteria</taxon>
        <taxon>Rhodobacterales</taxon>
        <taxon>Paracoccaceae</taxon>
        <taxon>Paracoccus</taxon>
    </lineage>
</organism>
<keyword evidence="5" id="KW-0805">Transcription regulation</keyword>
<evidence type="ECO:0000256" key="4">
    <source>
        <dbReference type="ARBA" id="ARBA00022695"/>
    </source>
</evidence>
<protein>
    <submittedName>
        <fullName evidence="11">RNA polymerase RpoN-/SigL-like sigma 54 subunit</fullName>
    </submittedName>
</protein>
<evidence type="ECO:0000259" key="10">
    <source>
        <dbReference type="Pfam" id="PF04963"/>
    </source>
</evidence>
<evidence type="ECO:0000259" key="9">
    <source>
        <dbReference type="Pfam" id="PF04552"/>
    </source>
</evidence>
<evidence type="ECO:0000313" key="11">
    <source>
        <dbReference type="EMBL" id="REG44545.1"/>
    </source>
</evidence>
<feature type="domain" description="RNA polymerase sigma factor 54 core-binding" evidence="10">
    <location>
        <begin position="58"/>
        <end position="193"/>
    </location>
</feature>
<dbReference type="Pfam" id="PF00309">
    <property type="entry name" value="Sigma54_AID"/>
    <property type="match status" value="1"/>
</dbReference>
<evidence type="ECO:0000256" key="1">
    <source>
        <dbReference type="ARBA" id="ARBA00008798"/>
    </source>
</evidence>
<dbReference type="GO" id="GO:0016779">
    <property type="term" value="F:nucleotidyltransferase activity"/>
    <property type="evidence" value="ECO:0007669"/>
    <property type="project" value="UniProtKB-KW"/>
</dbReference>
<dbReference type="Pfam" id="PF04552">
    <property type="entry name" value="Sigma54_DBD"/>
    <property type="match status" value="1"/>
</dbReference>
<proteinExistence type="inferred from homology"/>
<dbReference type="EMBL" id="QUMX01000022">
    <property type="protein sequence ID" value="REG44545.1"/>
    <property type="molecule type" value="Genomic_DNA"/>
</dbReference>
<dbReference type="GO" id="GO:0001216">
    <property type="term" value="F:DNA-binding transcription activator activity"/>
    <property type="evidence" value="ECO:0007669"/>
    <property type="project" value="InterPro"/>
</dbReference>
<dbReference type="PROSITE" id="PS50044">
    <property type="entry name" value="SIGMA54_3"/>
    <property type="match status" value="1"/>
</dbReference>
<keyword evidence="3" id="KW-0808">Transferase</keyword>
<dbReference type="RefSeq" id="WP_036750502.1">
    <property type="nucleotide sequence ID" value="NZ_CP035286.1"/>
</dbReference>
<dbReference type="GO" id="GO:0006352">
    <property type="term" value="P:DNA-templated transcription initiation"/>
    <property type="evidence" value="ECO:0007669"/>
    <property type="project" value="InterPro"/>
</dbReference>
<dbReference type="InterPro" id="IPR007634">
    <property type="entry name" value="RNA_pol_sigma_54_DNA-bd"/>
</dbReference>
<keyword evidence="2" id="KW-0240">DNA-directed RNA polymerase</keyword>
<evidence type="ECO:0000256" key="3">
    <source>
        <dbReference type="ARBA" id="ARBA00022679"/>
    </source>
</evidence>